<evidence type="ECO:0000313" key="1">
    <source>
        <dbReference type="EMBL" id="KAF6109511.1"/>
    </source>
</evidence>
<gene>
    <name evidence="1" type="ORF">HJG60_010784</name>
</gene>
<dbReference type="Proteomes" id="UP000664940">
    <property type="component" value="Unassembled WGS sequence"/>
</dbReference>
<evidence type="ECO:0000313" key="2">
    <source>
        <dbReference type="Proteomes" id="UP000664940"/>
    </source>
</evidence>
<sequence>MTKVNSVLAADEGPYPAMCDGAGHCLPGETSHCLGFMPKSCPYSVFEGPSPEWLILFAFLLPPGNSVVTFARWQSMCRHSSRIWEGAELGDRAAPCPIALGSGTVSRVTWIISDIRGGPLITKRRLITYFIRSPLKGV</sequence>
<protein>
    <submittedName>
        <fullName evidence="1">Uncharacterized protein</fullName>
    </submittedName>
</protein>
<comment type="caution">
    <text evidence="1">The sequence shown here is derived from an EMBL/GenBank/DDBJ whole genome shotgun (WGS) entry which is preliminary data.</text>
</comment>
<accession>A0A834EA41</accession>
<name>A0A834EA41_9CHIR</name>
<dbReference type="AlphaFoldDB" id="A0A834EA41"/>
<reference evidence="1 2" key="1">
    <citation type="journal article" date="2020" name="Nature">
        <title>Six reference-quality genomes reveal evolution of bat adaptations.</title>
        <authorList>
            <person name="Jebb D."/>
            <person name="Huang Z."/>
            <person name="Pippel M."/>
            <person name="Hughes G.M."/>
            <person name="Lavrichenko K."/>
            <person name="Devanna P."/>
            <person name="Winkler S."/>
            <person name="Jermiin L.S."/>
            <person name="Skirmuntt E.C."/>
            <person name="Katzourakis A."/>
            <person name="Burkitt-Gray L."/>
            <person name="Ray D.A."/>
            <person name="Sullivan K.A.M."/>
            <person name="Roscito J.G."/>
            <person name="Kirilenko B.M."/>
            <person name="Davalos L.M."/>
            <person name="Corthals A.P."/>
            <person name="Power M.L."/>
            <person name="Jones G."/>
            <person name="Ransome R.D."/>
            <person name="Dechmann D.K.N."/>
            <person name="Locatelli A.G."/>
            <person name="Puechmaille S.J."/>
            <person name="Fedrigo O."/>
            <person name="Jarvis E.D."/>
            <person name="Hiller M."/>
            <person name="Vernes S.C."/>
            <person name="Myers E.W."/>
            <person name="Teeling E.C."/>
        </authorList>
    </citation>
    <scope>NUCLEOTIDE SEQUENCE [LARGE SCALE GENOMIC DNA]</scope>
    <source>
        <strain evidence="1">Bat1K_MPI-CBG_1</strain>
    </source>
</reference>
<dbReference type="EMBL" id="JABVXQ010000005">
    <property type="protein sequence ID" value="KAF6109511.1"/>
    <property type="molecule type" value="Genomic_DNA"/>
</dbReference>
<proteinExistence type="predicted"/>
<organism evidence="1 2">
    <name type="scientific">Phyllostomus discolor</name>
    <name type="common">pale spear-nosed bat</name>
    <dbReference type="NCBI Taxonomy" id="89673"/>
    <lineage>
        <taxon>Eukaryota</taxon>
        <taxon>Metazoa</taxon>
        <taxon>Chordata</taxon>
        <taxon>Craniata</taxon>
        <taxon>Vertebrata</taxon>
        <taxon>Euteleostomi</taxon>
        <taxon>Mammalia</taxon>
        <taxon>Eutheria</taxon>
        <taxon>Laurasiatheria</taxon>
        <taxon>Chiroptera</taxon>
        <taxon>Yangochiroptera</taxon>
        <taxon>Phyllostomidae</taxon>
        <taxon>Phyllostominae</taxon>
        <taxon>Phyllostomus</taxon>
    </lineage>
</organism>